<dbReference type="InterPro" id="IPR032710">
    <property type="entry name" value="NTF2-like_dom_sf"/>
</dbReference>
<sequence>MSETTEITQLVLRERQGRDRGWWDQMRACFAEEATVRLSWFRGSGPDFVAASERMSARGDTAVHRLSPPAVHRRGERALVELPSLIEMRTSLDGVEVDLTSAARLNYRVERRGGRWLVMALDPVYERDTLAPVHPGVTLDVGPADVEQFRAPYRFLSYVFSCRGYPVGDDLYGDDRPGETARFYDEARVWLNG</sequence>
<feature type="domain" description="SnoaL-like" evidence="1">
    <location>
        <begin position="3"/>
        <end position="118"/>
    </location>
</feature>
<evidence type="ECO:0000259" key="1">
    <source>
        <dbReference type="Pfam" id="PF13577"/>
    </source>
</evidence>
<protein>
    <submittedName>
        <fullName evidence="2">Nuclear transport factor 2 family protein</fullName>
    </submittedName>
</protein>
<dbReference type="EMBL" id="VMNW02000065">
    <property type="protein sequence ID" value="KAA9154518.1"/>
    <property type="molecule type" value="Genomic_DNA"/>
</dbReference>
<proteinExistence type="predicted"/>
<dbReference type="Gene3D" id="3.10.450.50">
    <property type="match status" value="1"/>
</dbReference>
<name>A0A5N0UVC2_9PSEU</name>
<evidence type="ECO:0000313" key="3">
    <source>
        <dbReference type="Proteomes" id="UP000319769"/>
    </source>
</evidence>
<gene>
    <name evidence="2" type="ORF">FPZ12_031995</name>
</gene>
<dbReference type="InterPro" id="IPR037401">
    <property type="entry name" value="SnoaL-like"/>
</dbReference>
<comment type="caution">
    <text evidence="2">The sequence shown here is derived from an EMBL/GenBank/DDBJ whole genome shotgun (WGS) entry which is preliminary data.</text>
</comment>
<organism evidence="2 3">
    <name type="scientific">Amycolatopsis acidicola</name>
    <dbReference type="NCBI Taxonomy" id="2596893"/>
    <lineage>
        <taxon>Bacteria</taxon>
        <taxon>Bacillati</taxon>
        <taxon>Actinomycetota</taxon>
        <taxon>Actinomycetes</taxon>
        <taxon>Pseudonocardiales</taxon>
        <taxon>Pseudonocardiaceae</taxon>
        <taxon>Amycolatopsis</taxon>
    </lineage>
</organism>
<dbReference type="Pfam" id="PF13577">
    <property type="entry name" value="SnoaL_4"/>
    <property type="match status" value="1"/>
</dbReference>
<evidence type="ECO:0000313" key="2">
    <source>
        <dbReference type="EMBL" id="KAA9154518.1"/>
    </source>
</evidence>
<reference evidence="2" key="1">
    <citation type="submission" date="2019-09" db="EMBL/GenBank/DDBJ databases">
        <authorList>
            <person name="Teo W.F.A."/>
            <person name="Duangmal K."/>
        </authorList>
    </citation>
    <scope>NUCLEOTIDE SEQUENCE [LARGE SCALE GENOMIC DNA]</scope>
    <source>
        <strain evidence="2">K81G1</strain>
    </source>
</reference>
<dbReference type="OrthoDB" id="1492465at2"/>
<dbReference type="Proteomes" id="UP000319769">
    <property type="component" value="Unassembled WGS sequence"/>
</dbReference>
<dbReference type="AlphaFoldDB" id="A0A5N0UVC2"/>
<accession>A0A5N0UVC2</accession>
<dbReference type="SUPFAM" id="SSF54427">
    <property type="entry name" value="NTF2-like"/>
    <property type="match status" value="1"/>
</dbReference>
<keyword evidence="3" id="KW-1185">Reference proteome</keyword>
<dbReference type="RefSeq" id="WP_144749875.1">
    <property type="nucleotide sequence ID" value="NZ_VMNW02000065.1"/>
</dbReference>